<feature type="compositionally biased region" description="Low complexity" evidence="1">
    <location>
        <begin position="9"/>
        <end position="19"/>
    </location>
</feature>
<protein>
    <recommendedName>
        <fullName evidence="4">CCHC-type domain-containing protein</fullName>
    </recommendedName>
</protein>
<organism evidence="2 3">
    <name type="scientific">Phytophthora rubi</name>
    <dbReference type="NCBI Taxonomy" id="129364"/>
    <lineage>
        <taxon>Eukaryota</taxon>
        <taxon>Sar</taxon>
        <taxon>Stramenopiles</taxon>
        <taxon>Oomycota</taxon>
        <taxon>Peronosporomycetes</taxon>
        <taxon>Peronosporales</taxon>
        <taxon>Peronosporaceae</taxon>
        <taxon>Phytophthora</taxon>
    </lineage>
</organism>
<proteinExistence type="predicted"/>
<feature type="region of interest" description="Disordered" evidence="1">
    <location>
        <begin position="1"/>
        <end position="80"/>
    </location>
</feature>
<feature type="compositionally biased region" description="Polar residues" evidence="1">
    <location>
        <begin position="223"/>
        <end position="248"/>
    </location>
</feature>
<name>A0A6A4BZQ1_9STRA</name>
<feature type="compositionally biased region" description="Low complexity" evidence="1">
    <location>
        <begin position="47"/>
        <end position="58"/>
    </location>
</feature>
<dbReference type="Gene3D" id="4.10.60.10">
    <property type="entry name" value="Zinc finger, CCHC-type"/>
    <property type="match status" value="1"/>
</dbReference>
<feature type="compositionally biased region" description="Low complexity" evidence="1">
    <location>
        <begin position="349"/>
        <end position="368"/>
    </location>
</feature>
<reference evidence="2 3" key="1">
    <citation type="submission" date="2018-08" db="EMBL/GenBank/DDBJ databases">
        <title>Genomic investigation of the strawberry pathogen Phytophthora fragariae indicates pathogenicity is determined by transcriptional variation in three key races.</title>
        <authorList>
            <person name="Adams T.M."/>
            <person name="Armitage A.D."/>
            <person name="Sobczyk M.K."/>
            <person name="Bates H.J."/>
            <person name="Dunwell J.M."/>
            <person name="Nellist C.F."/>
            <person name="Harrison R.J."/>
        </authorList>
    </citation>
    <scope>NUCLEOTIDE SEQUENCE [LARGE SCALE GENOMIC DNA]</scope>
    <source>
        <strain evidence="2 3">SCRP333</strain>
    </source>
</reference>
<feature type="region of interest" description="Disordered" evidence="1">
    <location>
        <begin position="294"/>
        <end position="381"/>
    </location>
</feature>
<gene>
    <name evidence="2" type="ORF">PR003_g27518</name>
</gene>
<sequence length="768" mass="82083">MASHGSGGDSDSYSDGPESGYRDAFVSEVFVGDANPGEGGRPPPTPATTMPGAPTEGTARGGTGTCLAGQWPAPATPAEDKAKVLSGTVGTRKPRVQVIKGGPRLVNRACPYPSHKEVKVLDFKHKGTVEGTISQDKEVDYQIKDKTGEQAWRAYREQGMQASQAPVVSSGVQVKTGQLQPLGQSSLASGQGQGQLTQSGQGQQGLGGYGPQLSDPYQGQPYGLSSQSTQQANPFATGATSAPTPTKQYNTPYGGTAYGVTTSAAPSAKMPQTAIASYGGISVANMQRAGFGFANPFSQPAGQTPPVLPAPQQPAWTGPTQPSPQPQAGQGQGGANVNSPSSVKVEPPQSSRSSSAGQQSYGGVQSYGLNGNPYANSGERQPVFGMPSSIKNAVRMIQPFYSDGATVEKARAFWDSFEMATVGLNDTIRLSAFRECLKGKTGEDWWKYSQITDFETLRRRFHNQFICQTPLQMIERLKSTKRTKGMSAEVWGDLISSLCNAAHCYDEQMRYQYFLSGLRNREWKTALTTSMVNTIPEAVFVLLYKNMHLPVEDDAEFEDDGGKKPATESAMMQQMLNIMQQTQNLLAQQQQMVQAPRSPRRAPMVAAAYENAMGSPRASDTTSVPETSGAYPGGIRQGPDRFTQDGLRVCGRCHLMGCSRITCRYGNMTCGNCRIRGHVTSECERPRQQGAGGMNRSQPQGSSATNRGQQRNAGGGNGYSPRNPRACYMCKATDHGVSDCPLMSMLRNMAGQNATGTTPVQGQVPSQQ</sequence>
<feature type="compositionally biased region" description="Polar residues" evidence="1">
    <location>
        <begin position="695"/>
        <end position="705"/>
    </location>
</feature>
<feature type="compositionally biased region" description="Low complexity" evidence="1">
    <location>
        <begin position="183"/>
        <end position="201"/>
    </location>
</feature>
<feature type="region of interest" description="Disordered" evidence="1">
    <location>
        <begin position="684"/>
        <end position="720"/>
    </location>
</feature>
<evidence type="ECO:0000256" key="1">
    <source>
        <dbReference type="SAM" id="MobiDB-lite"/>
    </source>
</evidence>
<feature type="region of interest" description="Disordered" evidence="1">
    <location>
        <begin position="612"/>
        <end position="641"/>
    </location>
</feature>
<dbReference type="Proteomes" id="UP000434957">
    <property type="component" value="Unassembled WGS sequence"/>
</dbReference>
<dbReference type="AlphaFoldDB" id="A0A6A4BZQ1"/>
<evidence type="ECO:0000313" key="2">
    <source>
        <dbReference type="EMBL" id="KAE9282007.1"/>
    </source>
</evidence>
<feature type="region of interest" description="Disordered" evidence="1">
    <location>
        <begin position="183"/>
        <end position="248"/>
    </location>
</feature>
<keyword evidence="3" id="KW-1185">Reference proteome</keyword>
<evidence type="ECO:0000313" key="3">
    <source>
        <dbReference type="Proteomes" id="UP000434957"/>
    </source>
</evidence>
<comment type="caution">
    <text evidence="2">The sequence shown here is derived from an EMBL/GenBank/DDBJ whole genome shotgun (WGS) entry which is preliminary data.</text>
</comment>
<evidence type="ECO:0008006" key="4">
    <source>
        <dbReference type="Google" id="ProtNLM"/>
    </source>
</evidence>
<accession>A0A6A4BZQ1</accession>
<dbReference type="EMBL" id="QXFT01003870">
    <property type="protein sequence ID" value="KAE9282007.1"/>
    <property type="molecule type" value="Genomic_DNA"/>
</dbReference>